<gene>
    <name evidence="2" type="ORF">DEBURN_LOCUS2681</name>
</gene>
<reference evidence="2" key="1">
    <citation type="submission" date="2021-06" db="EMBL/GenBank/DDBJ databases">
        <authorList>
            <person name="Kallberg Y."/>
            <person name="Tangrot J."/>
            <person name="Rosling A."/>
        </authorList>
    </citation>
    <scope>NUCLEOTIDE SEQUENCE</scope>
    <source>
        <strain evidence="2">AZ414A</strain>
    </source>
</reference>
<proteinExistence type="predicted"/>
<dbReference type="EMBL" id="CAJVPK010000151">
    <property type="protein sequence ID" value="CAG8461070.1"/>
    <property type="molecule type" value="Genomic_DNA"/>
</dbReference>
<evidence type="ECO:0000256" key="1">
    <source>
        <dbReference type="SAM" id="MobiDB-lite"/>
    </source>
</evidence>
<dbReference type="AlphaFoldDB" id="A0A9N8YYL0"/>
<name>A0A9N8YYL0_9GLOM</name>
<evidence type="ECO:0000313" key="2">
    <source>
        <dbReference type="EMBL" id="CAG8461070.1"/>
    </source>
</evidence>
<feature type="compositionally biased region" description="Pro residues" evidence="1">
    <location>
        <begin position="1"/>
        <end position="10"/>
    </location>
</feature>
<accession>A0A9N8YYL0</accession>
<comment type="caution">
    <text evidence="2">The sequence shown here is derived from an EMBL/GenBank/DDBJ whole genome shotgun (WGS) entry which is preliminary data.</text>
</comment>
<protein>
    <submittedName>
        <fullName evidence="2">6432_t:CDS:1</fullName>
    </submittedName>
</protein>
<evidence type="ECO:0000313" key="3">
    <source>
        <dbReference type="Proteomes" id="UP000789706"/>
    </source>
</evidence>
<feature type="compositionally biased region" description="Low complexity" evidence="1">
    <location>
        <begin position="28"/>
        <end position="55"/>
    </location>
</feature>
<organism evidence="2 3">
    <name type="scientific">Diversispora eburnea</name>
    <dbReference type="NCBI Taxonomy" id="1213867"/>
    <lineage>
        <taxon>Eukaryota</taxon>
        <taxon>Fungi</taxon>
        <taxon>Fungi incertae sedis</taxon>
        <taxon>Mucoromycota</taxon>
        <taxon>Glomeromycotina</taxon>
        <taxon>Glomeromycetes</taxon>
        <taxon>Diversisporales</taxon>
        <taxon>Diversisporaceae</taxon>
        <taxon>Diversispora</taxon>
    </lineage>
</organism>
<keyword evidence="3" id="KW-1185">Reference proteome</keyword>
<dbReference type="Proteomes" id="UP000789706">
    <property type="component" value="Unassembled WGS sequence"/>
</dbReference>
<sequence length="83" mass="9123">MSSPSPPLSPPSNNRNPIKSEFFIDPNSTTTSESYSGTTEYLNRDSSVSSRKSQQSLGLVERLKLGISHPIVIEDDNDLEGLR</sequence>
<feature type="region of interest" description="Disordered" evidence="1">
    <location>
        <begin position="1"/>
        <end position="55"/>
    </location>
</feature>